<keyword evidence="3" id="KW-1185">Reference proteome</keyword>
<dbReference type="PROSITE" id="PS50404">
    <property type="entry name" value="GST_NTER"/>
    <property type="match status" value="1"/>
</dbReference>
<organism evidence="2 3">
    <name type="scientific">Marasmius crinis-equi</name>
    <dbReference type="NCBI Taxonomy" id="585013"/>
    <lineage>
        <taxon>Eukaryota</taxon>
        <taxon>Fungi</taxon>
        <taxon>Dikarya</taxon>
        <taxon>Basidiomycota</taxon>
        <taxon>Agaricomycotina</taxon>
        <taxon>Agaricomycetes</taxon>
        <taxon>Agaricomycetidae</taxon>
        <taxon>Agaricales</taxon>
        <taxon>Marasmiineae</taxon>
        <taxon>Marasmiaceae</taxon>
        <taxon>Marasmius</taxon>
    </lineage>
</organism>
<comment type="caution">
    <text evidence="2">The sequence shown here is derived from an EMBL/GenBank/DDBJ whole genome shotgun (WGS) entry which is preliminary data.</text>
</comment>
<evidence type="ECO:0000313" key="3">
    <source>
        <dbReference type="Proteomes" id="UP001465976"/>
    </source>
</evidence>
<dbReference type="InterPro" id="IPR050983">
    <property type="entry name" value="GST_Omega/HSP26"/>
</dbReference>
<dbReference type="Pfam" id="PF22041">
    <property type="entry name" value="GST_C_7"/>
    <property type="match status" value="1"/>
</dbReference>
<dbReference type="Gene3D" id="3.40.30.10">
    <property type="entry name" value="Glutaredoxin"/>
    <property type="match status" value="1"/>
</dbReference>
<sequence length="243" mass="26563">MITVYDLGPGKVPSHLGLSPHVRKAIFTLNYKRLPCKVVNLTLDEVESTAKSVGAPAVFKNSDGSPKYTVPFIHDSDTGKAVTDSFLIAEYLDEAYPSTPKVIPSGTRALQHVFVETISPKIPLLAPVYMPRMADFSAPGMVEMFVRRFGPFPPPPTAEQIAEIWKKVEDGINELNSAYAGTEGVFLTGDKPVFADLALAAMIGHVKIAFGDESEEWKRARGWIGGRAGRIVDEIIKYERVSA</sequence>
<dbReference type="CDD" id="cd00299">
    <property type="entry name" value="GST_C_family"/>
    <property type="match status" value="1"/>
</dbReference>
<dbReference type="PANTHER" id="PTHR43968">
    <property type="match status" value="1"/>
</dbReference>
<dbReference type="Pfam" id="PF13417">
    <property type="entry name" value="GST_N_3"/>
    <property type="match status" value="1"/>
</dbReference>
<dbReference type="InterPro" id="IPR036282">
    <property type="entry name" value="Glutathione-S-Trfase_C_sf"/>
</dbReference>
<dbReference type="SUPFAM" id="SSF47616">
    <property type="entry name" value="GST C-terminal domain-like"/>
    <property type="match status" value="1"/>
</dbReference>
<dbReference type="EMBL" id="JBAHYK010002841">
    <property type="protein sequence ID" value="KAL0564342.1"/>
    <property type="molecule type" value="Genomic_DNA"/>
</dbReference>
<feature type="domain" description="GST N-terminal" evidence="1">
    <location>
        <begin position="9"/>
        <end position="100"/>
    </location>
</feature>
<dbReference type="InterPro" id="IPR036249">
    <property type="entry name" value="Thioredoxin-like_sf"/>
</dbReference>
<gene>
    <name evidence="2" type="ORF">V5O48_017707</name>
</gene>
<name>A0ABR3EN79_9AGAR</name>
<dbReference type="Proteomes" id="UP001465976">
    <property type="component" value="Unassembled WGS sequence"/>
</dbReference>
<dbReference type="SUPFAM" id="SSF52833">
    <property type="entry name" value="Thioredoxin-like"/>
    <property type="match status" value="1"/>
</dbReference>
<dbReference type="InterPro" id="IPR004045">
    <property type="entry name" value="Glutathione_S-Trfase_N"/>
</dbReference>
<accession>A0ABR3EN79</accession>
<protein>
    <recommendedName>
        <fullName evidence="1">GST N-terminal domain-containing protein</fullName>
    </recommendedName>
</protein>
<reference evidence="2 3" key="1">
    <citation type="submission" date="2024-02" db="EMBL/GenBank/DDBJ databases">
        <title>A draft genome for the cacao thread blight pathogen Marasmius crinis-equi.</title>
        <authorList>
            <person name="Cohen S.P."/>
            <person name="Baruah I.K."/>
            <person name="Amoako-Attah I."/>
            <person name="Bukari Y."/>
            <person name="Meinhardt L.W."/>
            <person name="Bailey B.A."/>
        </authorList>
    </citation>
    <scope>NUCLEOTIDE SEQUENCE [LARGE SCALE GENOMIC DNA]</scope>
    <source>
        <strain evidence="2 3">GH-76</strain>
    </source>
</reference>
<dbReference type="Gene3D" id="1.20.1050.10">
    <property type="match status" value="1"/>
</dbReference>
<evidence type="ECO:0000259" key="1">
    <source>
        <dbReference type="PROSITE" id="PS50404"/>
    </source>
</evidence>
<dbReference type="InterPro" id="IPR054416">
    <property type="entry name" value="GST_UstS-like_C"/>
</dbReference>
<proteinExistence type="predicted"/>
<evidence type="ECO:0000313" key="2">
    <source>
        <dbReference type="EMBL" id="KAL0564342.1"/>
    </source>
</evidence>
<dbReference type="PANTHER" id="PTHR43968:SF6">
    <property type="entry name" value="GLUTATHIONE S-TRANSFERASE OMEGA"/>
    <property type="match status" value="1"/>
</dbReference>